<evidence type="ECO:0000256" key="1">
    <source>
        <dbReference type="ARBA" id="ARBA00044777"/>
    </source>
</evidence>
<dbReference type="AlphaFoldDB" id="A0A1F7WKA9"/>
<reference evidence="3 4" key="1">
    <citation type="journal article" date="2016" name="Nat. Commun.">
        <title>Thousands of microbial genomes shed light on interconnected biogeochemical processes in an aquifer system.</title>
        <authorList>
            <person name="Anantharaman K."/>
            <person name="Brown C.T."/>
            <person name="Hug L.A."/>
            <person name="Sharon I."/>
            <person name="Castelle C.J."/>
            <person name="Probst A.J."/>
            <person name="Thomas B.C."/>
            <person name="Singh A."/>
            <person name="Wilkins M.J."/>
            <person name="Karaoz U."/>
            <person name="Brodie E.L."/>
            <person name="Williams K.H."/>
            <person name="Hubbard S.S."/>
            <person name="Banfield J.F."/>
        </authorList>
    </citation>
    <scope>NUCLEOTIDE SEQUENCE [LARGE SCALE GENOMIC DNA]</scope>
</reference>
<evidence type="ECO:0000313" key="3">
    <source>
        <dbReference type="EMBL" id="OGM03283.1"/>
    </source>
</evidence>
<dbReference type="GO" id="GO:0006260">
    <property type="term" value="P:DNA replication"/>
    <property type="evidence" value="ECO:0007669"/>
    <property type="project" value="UniProtKB-UniRule"/>
</dbReference>
<dbReference type="GO" id="GO:0051301">
    <property type="term" value="P:cell division"/>
    <property type="evidence" value="ECO:0007669"/>
    <property type="project" value="UniProtKB-KW"/>
</dbReference>
<dbReference type="HAMAP" id="MF_01805">
    <property type="entry name" value="ScpA"/>
    <property type="match status" value="1"/>
</dbReference>
<comment type="subunit">
    <text evidence="2">Component of a cohesin-like complex composed of ScpA, ScpB and the Smc homodimer, in which ScpA and ScpB bind to the head domain of Smc. The presence of the three proteins is required for the association of the complex with DNA.</text>
</comment>
<dbReference type="GO" id="GO:0007059">
    <property type="term" value="P:chromosome segregation"/>
    <property type="evidence" value="ECO:0007669"/>
    <property type="project" value="UniProtKB-UniRule"/>
</dbReference>
<keyword evidence="2" id="KW-0132">Cell division</keyword>
<proteinExistence type="inferred from homology"/>
<evidence type="ECO:0000256" key="2">
    <source>
        <dbReference type="HAMAP-Rule" id="MF_01805"/>
    </source>
</evidence>
<dbReference type="Gene3D" id="1.10.10.580">
    <property type="entry name" value="Structural maintenance of chromosome 1. Chain E"/>
    <property type="match status" value="1"/>
</dbReference>
<dbReference type="InterPro" id="IPR023093">
    <property type="entry name" value="ScpA-like_C"/>
</dbReference>
<gene>
    <name evidence="2" type="primary">scpA</name>
    <name evidence="3" type="ORF">A2008_12340</name>
</gene>
<organism evidence="3 4">
    <name type="scientific">Candidatus Wallbacteria bacterium GWC2_49_35</name>
    <dbReference type="NCBI Taxonomy" id="1817813"/>
    <lineage>
        <taxon>Bacteria</taxon>
        <taxon>Candidatus Walliibacteriota</taxon>
    </lineage>
</organism>
<accession>A0A1F7WKA9</accession>
<keyword evidence="2" id="KW-0963">Cytoplasm</keyword>
<dbReference type="Proteomes" id="UP000178735">
    <property type="component" value="Unassembled WGS sequence"/>
</dbReference>
<protein>
    <recommendedName>
        <fullName evidence="1 2">Segregation and condensation protein A</fullName>
    </recommendedName>
</protein>
<dbReference type="InterPro" id="IPR003768">
    <property type="entry name" value="ScpA"/>
</dbReference>
<comment type="function">
    <text evidence="2">Participates in chromosomal partition during cell division. May act via the formation of a condensin-like complex containing Smc and ScpB that pull DNA away from mid-cell into both cell halves.</text>
</comment>
<dbReference type="PANTHER" id="PTHR33969">
    <property type="entry name" value="SEGREGATION AND CONDENSATION PROTEIN A"/>
    <property type="match status" value="1"/>
</dbReference>
<sequence>MEYNVKLPAFEGPFDLLFHLIEKDKLDLNDIPLSKITSGYLEMIEAIQEFDIHIAGEFLVMAASLIRLKSQSLLPKANEYDRFLYPQMPGGDFDMPESDEESTSFYFESQEDMVNKLKEYKVYKDMAMKLRECEAANGKIMFKQVKLETKTSLLTDDLNIFNLAEAFKNVVNGIKDKKYQRIVVEKISVEDKIDQILKYLSEITEISTFSKLLEFSESRHETVMTFLAVLELSKLQKISIEQDENFSEIIIKPNFMAESAAA</sequence>
<dbReference type="PANTHER" id="PTHR33969:SF2">
    <property type="entry name" value="SEGREGATION AND CONDENSATION PROTEIN A"/>
    <property type="match status" value="1"/>
</dbReference>
<keyword evidence="2" id="KW-0159">Chromosome partition</keyword>
<dbReference type="Pfam" id="PF02616">
    <property type="entry name" value="SMC_ScpA"/>
    <property type="match status" value="2"/>
</dbReference>
<comment type="subcellular location">
    <subcellularLocation>
        <location evidence="2">Cytoplasm</location>
    </subcellularLocation>
    <text evidence="2">Associated with two foci at the outer edges of the nucleoid region in young cells, and at four foci within both cell halves in older cells.</text>
</comment>
<comment type="similarity">
    <text evidence="2">Belongs to the ScpA family.</text>
</comment>
<evidence type="ECO:0000313" key="4">
    <source>
        <dbReference type="Proteomes" id="UP000178735"/>
    </source>
</evidence>
<comment type="caution">
    <text evidence="3">The sequence shown here is derived from an EMBL/GenBank/DDBJ whole genome shotgun (WGS) entry which is preliminary data.</text>
</comment>
<dbReference type="EMBL" id="MGFH01000180">
    <property type="protein sequence ID" value="OGM03283.1"/>
    <property type="molecule type" value="Genomic_DNA"/>
</dbReference>
<dbReference type="GO" id="GO:0005737">
    <property type="term" value="C:cytoplasm"/>
    <property type="evidence" value="ECO:0007669"/>
    <property type="project" value="UniProtKB-SubCell"/>
</dbReference>
<name>A0A1F7WKA9_9BACT</name>
<dbReference type="STRING" id="1817813.A2008_12340"/>
<dbReference type="Gene3D" id="6.10.250.2410">
    <property type="match status" value="1"/>
</dbReference>
<keyword evidence="2" id="KW-0131">Cell cycle</keyword>